<feature type="compositionally biased region" description="Low complexity" evidence="1">
    <location>
        <begin position="11"/>
        <end position="22"/>
    </location>
</feature>
<dbReference type="InterPro" id="IPR001412">
    <property type="entry name" value="aa-tRNA-synth_I_CS"/>
</dbReference>
<evidence type="ECO:0000313" key="2">
    <source>
        <dbReference type="EMBL" id="GLB34975.1"/>
    </source>
</evidence>
<feature type="compositionally biased region" description="Low complexity" evidence="1">
    <location>
        <begin position="545"/>
        <end position="559"/>
    </location>
</feature>
<feature type="compositionally biased region" description="Basic and acidic residues" evidence="1">
    <location>
        <begin position="1091"/>
        <end position="1106"/>
    </location>
</feature>
<feature type="region of interest" description="Disordered" evidence="1">
    <location>
        <begin position="538"/>
        <end position="631"/>
    </location>
</feature>
<feature type="region of interest" description="Disordered" evidence="1">
    <location>
        <begin position="228"/>
        <end position="270"/>
    </location>
</feature>
<sequence length="1202" mass="129365">MTDASTSIDVPASPSPASSTSSDNDDVFNTADARVHFGPLRSPEKKFGTNATRRNTIHLGLSGSPLRRSPRLSAPQPRSPSPSPKRQRENGTEPLMSKTEEETEVIGSCPRTPDTEQALQDEPPSVLAIKISRAHDNPSPPPTLSATAALIDIASPSPHLPFRAFHDGRFATGETHRSRDLAPTTSRHPSPGLSTESASVLPTTPPTGRRTSQQDLISFESFASPAPVFRPISPRASTSKLPHRTDNPSVDDLLSQSPRPSGSLTLGNAREASPRMLPIVVMGSSGAGDLKGMGKAGAETLDESSEEQAVVDSLVMPAERSNRGSSTSPLHKSEMSGATPEDVRTPPRRSTRPRRSGTSYQVRTVQEDWKMIDALHDPRGSVHDEPPGGQDSGQDEEGSKGGQEAEEMARAERTTAVPMPVFHRELGSLSPATNDVLNSLVASPTNQPLPFSLAIAETATSSTAPGDPQRRPFPIFSQQPLPQTPQRSTSPIRFAGPSRSAARSPVKAGLQPVALDDPDRTPARRIPIAEAIAQGRVSPMKGSRPLTTSSQTTILSIPPTDSPARRVNNSEATAPVTPKKWQGMRFGSPVRGAPSGRSRSVEPLPGPPHADKNRQRGGSVPPPQTTKDSNFAWRHTAVGSLVSKPSRLPFPLVAAQKEVPATIPEESQPDTPLTSPAKPKLAASSSPSKSSLKQLTSRIPRTVKPYARTIAKPGDKDKPAITVIRRVNPTTEPRQPALVVHKVPPAEPGVGPGSIDARPKQSAKVPATSSTLKRKRVVSDKVSESKARPVVVLRQVPMAAASTSKLPAPKPAALPSATAVGKKPPQQIRRVVDKLPAVQLSEPAQPTQPSPQDSEAEYPDAERINYGDNDKGGQEVASSDDAMRSSPEAPKMVFTPPPPVPPDIPPDGVRRTTRIRKPVKPTDVADVFGSSDGRAFPPRRNPTGQTTSRSDTFYGMSATALKALTTSNTVRNQQYLVAKLETEVIRKEGTRPESPAVKIRTVSQREQDERRRQREERAERRARRSEDGTEMSSEADGTGSLSEADGHSDGYSDSESESDDATRSPTPKRHKRGAGDEDDYTTPLRKLKRLKLGDEEGEDSSRENERRVKWDRGLFTMIYLDEVKLGTRRPPKDKIATKGCLAPAAKALPLDNLGNLPHADAPLTLVEESVVVKKFVYDNDVEPMPEVVVVKNTRLRSKKGKS</sequence>
<feature type="compositionally biased region" description="Pro residues" evidence="1">
    <location>
        <begin position="895"/>
        <end position="905"/>
    </location>
</feature>
<dbReference type="GO" id="GO:0004812">
    <property type="term" value="F:aminoacyl-tRNA ligase activity"/>
    <property type="evidence" value="ECO:0007669"/>
    <property type="project" value="InterPro"/>
</dbReference>
<feature type="compositionally biased region" description="Polar residues" evidence="1">
    <location>
        <begin position="254"/>
        <end position="266"/>
    </location>
</feature>
<feature type="compositionally biased region" description="Polar residues" evidence="1">
    <location>
        <begin position="476"/>
        <end position="491"/>
    </location>
</feature>
<feature type="compositionally biased region" description="Basic residues" evidence="1">
    <location>
        <begin position="346"/>
        <end position="355"/>
    </location>
</feature>
<dbReference type="GO" id="GO:0006418">
    <property type="term" value="P:tRNA aminoacylation for protein translation"/>
    <property type="evidence" value="ECO:0007669"/>
    <property type="project" value="InterPro"/>
</dbReference>
<dbReference type="Proteomes" id="UP001063166">
    <property type="component" value="Unassembled WGS sequence"/>
</dbReference>
<evidence type="ECO:0000256" key="1">
    <source>
        <dbReference type="SAM" id="MobiDB-lite"/>
    </source>
</evidence>
<name>A0A9P3UKX2_LYOSH</name>
<feature type="compositionally biased region" description="Low complexity" evidence="1">
    <location>
        <begin position="800"/>
        <end position="819"/>
    </location>
</feature>
<dbReference type="PROSITE" id="PS00178">
    <property type="entry name" value="AA_TRNA_LIGASE_I"/>
    <property type="match status" value="1"/>
</dbReference>
<organism evidence="2 3">
    <name type="scientific">Lyophyllum shimeji</name>
    <name type="common">Hon-shimeji</name>
    <name type="synonym">Tricholoma shimeji</name>
    <dbReference type="NCBI Taxonomy" id="47721"/>
    <lineage>
        <taxon>Eukaryota</taxon>
        <taxon>Fungi</taxon>
        <taxon>Dikarya</taxon>
        <taxon>Basidiomycota</taxon>
        <taxon>Agaricomycotina</taxon>
        <taxon>Agaricomycetes</taxon>
        <taxon>Agaricomycetidae</taxon>
        <taxon>Agaricales</taxon>
        <taxon>Tricholomatineae</taxon>
        <taxon>Lyophyllaceae</taxon>
        <taxon>Lyophyllum</taxon>
    </lineage>
</organism>
<feature type="region of interest" description="Disordered" evidence="1">
    <location>
        <begin position="174"/>
        <end position="211"/>
    </location>
</feature>
<feature type="region of interest" description="Disordered" evidence="1">
    <location>
        <begin position="800"/>
        <end position="952"/>
    </location>
</feature>
<evidence type="ECO:0000313" key="3">
    <source>
        <dbReference type="Proteomes" id="UP001063166"/>
    </source>
</evidence>
<feature type="region of interest" description="Disordered" evidence="1">
    <location>
        <begin position="660"/>
        <end position="719"/>
    </location>
</feature>
<reference evidence="2" key="1">
    <citation type="submission" date="2022-07" db="EMBL/GenBank/DDBJ databases">
        <title>The genome of Lyophyllum shimeji provides insight into the initial evolution of ectomycorrhizal fungal genome.</title>
        <authorList>
            <person name="Kobayashi Y."/>
            <person name="Shibata T."/>
            <person name="Hirakawa H."/>
            <person name="Shigenobu S."/>
            <person name="Nishiyama T."/>
            <person name="Yamada A."/>
            <person name="Hasebe M."/>
            <person name="Kawaguchi M."/>
        </authorList>
    </citation>
    <scope>NUCLEOTIDE SEQUENCE</scope>
    <source>
        <strain evidence="2">AT787</strain>
    </source>
</reference>
<gene>
    <name evidence="2" type="ORF">LshimejAT787_0205400</name>
</gene>
<feature type="compositionally biased region" description="Polar residues" evidence="1">
    <location>
        <begin position="942"/>
        <end position="951"/>
    </location>
</feature>
<protein>
    <submittedName>
        <fullName evidence="2">Uncharacterized protein</fullName>
    </submittedName>
</protein>
<feature type="compositionally biased region" description="Basic and acidic residues" evidence="1">
    <location>
        <begin position="1003"/>
        <end position="1027"/>
    </location>
</feature>
<keyword evidence="3" id="KW-1185">Reference proteome</keyword>
<feature type="compositionally biased region" description="Low complexity" evidence="1">
    <location>
        <begin position="675"/>
        <end position="693"/>
    </location>
</feature>
<feature type="compositionally biased region" description="Polar residues" evidence="1">
    <location>
        <begin position="183"/>
        <end position="202"/>
    </location>
</feature>
<feature type="region of interest" description="Disordered" evidence="1">
    <location>
        <begin position="980"/>
        <end position="1106"/>
    </location>
</feature>
<feature type="region of interest" description="Disordered" evidence="1">
    <location>
        <begin position="460"/>
        <end position="521"/>
    </location>
</feature>
<dbReference type="OrthoDB" id="2148418at2759"/>
<feature type="compositionally biased region" description="Basic and acidic residues" evidence="1">
    <location>
        <begin position="777"/>
        <end position="786"/>
    </location>
</feature>
<feature type="region of interest" description="Disordered" evidence="1">
    <location>
        <begin position="1"/>
        <end position="150"/>
    </location>
</feature>
<dbReference type="GO" id="GO:0005524">
    <property type="term" value="F:ATP binding"/>
    <property type="evidence" value="ECO:0007669"/>
    <property type="project" value="InterPro"/>
</dbReference>
<comment type="caution">
    <text evidence="2">The sequence shown here is derived from an EMBL/GenBank/DDBJ whole genome shotgun (WGS) entry which is preliminary data.</text>
</comment>
<feature type="region of interest" description="Disordered" evidence="1">
    <location>
        <begin position="742"/>
        <end position="786"/>
    </location>
</feature>
<dbReference type="AlphaFoldDB" id="A0A9P3UKX2"/>
<feature type="compositionally biased region" description="Low complexity" evidence="1">
    <location>
        <begin position="59"/>
        <end position="76"/>
    </location>
</feature>
<feature type="compositionally biased region" description="Basic and acidic residues" evidence="1">
    <location>
        <begin position="860"/>
        <end position="873"/>
    </location>
</feature>
<feature type="compositionally biased region" description="Basic and acidic residues" evidence="1">
    <location>
        <begin position="980"/>
        <end position="991"/>
    </location>
</feature>
<dbReference type="EMBL" id="BRPK01000002">
    <property type="protein sequence ID" value="GLB34975.1"/>
    <property type="molecule type" value="Genomic_DNA"/>
</dbReference>
<accession>A0A9P3UKX2</accession>
<feature type="compositionally biased region" description="Polar residues" evidence="1">
    <location>
        <begin position="842"/>
        <end position="853"/>
    </location>
</feature>
<feature type="compositionally biased region" description="Basic and acidic residues" evidence="1">
    <location>
        <begin position="365"/>
        <end position="386"/>
    </location>
</feature>
<feature type="region of interest" description="Disordered" evidence="1">
    <location>
        <begin position="291"/>
        <end position="419"/>
    </location>
</feature>
<proteinExistence type="predicted"/>